<keyword evidence="1" id="KW-0812">Transmembrane</keyword>
<proteinExistence type="predicted"/>
<evidence type="ECO:0000313" key="3">
    <source>
        <dbReference type="Proteomes" id="UP001519460"/>
    </source>
</evidence>
<feature type="transmembrane region" description="Helical" evidence="1">
    <location>
        <begin position="154"/>
        <end position="177"/>
    </location>
</feature>
<feature type="transmembrane region" description="Helical" evidence="1">
    <location>
        <begin position="197"/>
        <end position="215"/>
    </location>
</feature>
<keyword evidence="3" id="KW-1185">Reference proteome</keyword>
<organism evidence="2 3">
    <name type="scientific">Batillaria attramentaria</name>
    <dbReference type="NCBI Taxonomy" id="370345"/>
    <lineage>
        <taxon>Eukaryota</taxon>
        <taxon>Metazoa</taxon>
        <taxon>Spiralia</taxon>
        <taxon>Lophotrochozoa</taxon>
        <taxon>Mollusca</taxon>
        <taxon>Gastropoda</taxon>
        <taxon>Caenogastropoda</taxon>
        <taxon>Sorbeoconcha</taxon>
        <taxon>Cerithioidea</taxon>
        <taxon>Batillariidae</taxon>
        <taxon>Batillaria</taxon>
    </lineage>
</organism>
<reference evidence="2 3" key="1">
    <citation type="journal article" date="2023" name="Sci. Data">
        <title>Genome assembly of the Korean intertidal mud-creeper Batillaria attramentaria.</title>
        <authorList>
            <person name="Patra A.K."/>
            <person name="Ho P.T."/>
            <person name="Jun S."/>
            <person name="Lee S.J."/>
            <person name="Kim Y."/>
            <person name="Won Y.J."/>
        </authorList>
    </citation>
    <scope>NUCLEOTIDE SEQUENCE [LARGE SCALE GENOMIC DNA]</scope>
    <source>
        <strain evidence="2">Wonlab-2016</strain>
    </source>
</reference>
<evidence type="ECO:0000256" key="1">
    <source>
        <dbReference type="SAM" id="Phobius"/>
    </source>
</evidence>
<evidence type="ECO:0000313" key="2">
    <source>
        <dbReference type="EMBL" id="KAK7478378.1"/>
    </source>
</evidence>
<protein>
    <submittedName>
        <fullName evidence="2">Uncharacterized protein</fullName>
    </submittedName>
</protein>
<keyword evidence="1" id="KW-1133">Transmembrane helix</keyword>
<comment type="caution">
    <text evidence="2">The sequence shown here is derived from an EMBL/GenBank/DDBJ whole genome shotgun (WGS) entry which is preliminary data.</text>
</comment>
<name>A0ABD0JV31_9CAEN</name>
<accession>A0ABD0JV31</accession>
<dbReference type="AlphaFoldDB" id="A0ABD0JV31"/>
<dbReference type="EMBL" id="JACVVK020000327">
    <property type="protein sequence ID" value="KAK7478378.1"/>
    <property type="molecule type" value="Genomic_DNA"/>
</dbReference>
<dbReference type="Proteomes" id="UP001519460">
    <property type="component" value="Unassembled WGS sequence"/>
</dbReference>
<keyword evidence="1" id="KW-0472">Membrane</keyword>
<gene>
    <name evidence="2" type="ORF">BaRGS_00030382</name>
</gene>
<sequence>MLKQLINTSITRGLLKVFGLRSMPQFKIFGLSNAMRVLKDVRCKTLNALKSDRRFYSIYLHEKQPKENARKLLGMRWSEASVERMRDERAESILILLKAQKVSNVYLDVNKVMQASKVTPFMRLLKRQFRIKLKLMQQERYRHHMGGWQYLQDILPVVALNVWHVIDFLLIFLAIAVEFIYGENYTEVWQDIYNDLLLYNLTVVGLYGMITLGEVSRGCQVTVSPWVRGGESRLSGDCIRLGEVSRGCDCINLRGGESRLSGDCISLGEGSRGCQVTVSTWGR</sequence>